<evidence type="ECO:0000313" key="1">
    <source>
        <dbReference type="EMBL" id="QPJ86662.1"/>
    </source>
</evidence>
<accession>A0ACD1BGU0</accession>
<reference evidence="1" key="1">
    <citation type="submission" date="2020-04" db="EMBL/GenBank/DDBJ databases">
        <title>A novel bacterium ('Candidatus Sarcina troglodytae' sp. nov.) linked to a protracted, uniformly lethal epizootic among sanctuary western chimpanzees (Pan troglodytes verus) in Sierra Leone.</title>
        <authorList>
            <person name="Owens L.A."/>
            <person name="Colitti B."/>
            <person name="Hirji I."/>
            <person name="Pizaro A."/>
            <person name="Jaffe J.E."/>
            <person name="Moittie S."/>
            <person name="Bishop-Lilly K.A."/>
            <person name="Estrella L.A."/>
            <person name="Voegtly L.J."/>
            <person name="Kuhn J.H."/>
            <person name="Suen G."/>
            <person name="Deblois C.L."/>
            <person name="Dunn C."/>
            <person name="Juan-Salles C."/>
            <person name="Goldberg T.L."/>
        </authorList>
    </citation>
    <scope>NUCLEOTIDE SEQUENCE</scope>
    <source>
        <strain evidence="1">JB2</strain>
    </source>
</reference>
<keyword evidence="2" id="KW-1185">Reference proteome</keyword>
<evidence type="ECO:0000313" key="2">
    <source>
        <dbReference type="Proteomes" id="UP000594603"/>
    </source>
</evidence>
<sequence>MELQINNLIKQYGSITAVNNLSLTLTNGIWGLLGDNGAGKTSLMKMLCGIMTQTSGEILFNGTSIEVLDEKYRDILGYLPQNFGVNNNFNVEDYLMYIAALKGLSKNEANIRINQVLEEVSLISSKKSLINKLSGGMKRRVGIAQALLNNPKILILDEPTAGLDPKERINFRKMLTELARDNILLISTHIVSDIEYISKNNIIMKKGKILANDSTENLINTIKNFVWESIIPSNLIYETEKRVCIVNIRDNNENTVIIRYISKKPLYNNSIHQTAKLEDVYLWLSWNDSMKGA</sequence>
<name>A0ACD1BGU0_9CLOT</name>
<dbReference type="EMBL" id="CP051756">
    <property type="protein sequence ID" value="QPJ86662.1"/>
    <property type="molecule type" value="Genomic_DNA"/>
</dbReference>
<keyword evidence="1" id="KW-0067">ATP-binding</keyword>
<organism evidence="1 2">
    <name type="scientific">Candidatus Sarcina troglodytae</name>
    <dbReference type="NCBI Taxonomy" id="2726954"/>
    <lineage>
        <taxon>Bacteria</taxon>
        <taxon>Bacillati</taxon>
        <taxon>Bacillota</taxon>
        <taxon>Clostridia</taxon>
        <taxon>Eubacteriales</taxon>
        <taxon>Clostridiaceae</taxon>
        <taxon>Sarcina</taxon>
    </lineage>
</organism>
<geneLocation type="plasmid" evidence="1 2">
    <name>p2</name>
</geneLocation>
<gene>
    <name evidence="1" type="ORF">HH195_11860</name>
</gene>
<dbReference type="Proteomes" id="UP000594603">
    <property type="component" value="Plasmid p2"/>
</dbReference>
<protein>
    <submittedName>
        <fullName evidence="1">ATP-binding cassette domain-containing protein</fullName>
    </submittedName>
</protein>
<keyword evidence="1" id="KW-0547">Nucleotide-binding</keyword>
<keyword evidence="1" id="KW-0614">Plasmid</keyword>
<proteinExistence type="predicted"/>